<comment type="similarity">
    <text evidence="1">Belongs to the universal stress protein A family.</text>
</comment>
<protein>
    <submittedName>
        <fullName evidence="3 4">Universal stress protein</fullName>
    </submittedName>
</protein>
<dbReference type="Gene3D" id="3.40.50.620">
    <property type="entry name" value="HUPs"/>
    <property type="match status" value="1"/>
</dbReference>
<evidence type="ECO:0000313" key="3">
    <source>
        <dbReference type="EMBL" id="PWB93261.1"/>
    </source>
</evidence>
<dbReference type="Proteomes" id="UP000316781">
    <property type="component" value="Unassembled WGS sequence"/>
</dbReference>
<evidence type="ECO:0000313" key="4">
    <source>
        <dbReference type="EMBL" id="TRL36908.1"/>
    </source>
</evidence>
<dbReference type="SUPFAM" id="SSF52402">
    <property type="entry name" value="Adenine nucleotide alpha hydrolases-like"/>
    <property type="match status" value="1"/>
</dbReference>
<gene>
    <name evidence="3" type="ORF">C5689_13730</name>
    <name evidence="4" type="ORF">FM996_03430</name>
</gene>
<dbReference type="InterPro" id="IPR006016">
    <property type="entry name" value="UspA"/>
</dbReference>
<dbReference type="PANTHER" id="PTHR46268">
    <property type="entry name" value="STRESS RESPONSE PROTEIN NHAX"/>
    <property type="match status" value="1"/>
</dbReference>
<evidence type="ECO:0000259" key="2">
    <source>
        <dbReference type="Pfam" id="PF00582"/>
    </source>
</evidence>
<evidence type="ECO:0000313" key="6">
    <source>
        <dbReference type="Proteomes" id="UP000316781"/>
    </source>
</evidence>
<dbReference type="PRINTS" id="PR01438">
    <property type="entry name" value="UNVRSLSTRESS"/>
</dbReference>
<name>A0A2U1SNS3_METSR</name>
<dbReference type="AlphaFoldDB" id="A0A2U1SNS3"/>
<dbReference type="EMBL" id="VJMF01000015">
    <property type="protein sequence ID" value="TRL36908.1"/>
    <property type="molecule type" value="Genomic_DNA"/>
</dbReference>
<keyword evidence="5" id="KW-1185">Reference proteome</keyword>
<reference evidence="3 5" key="1">
    <citation type="journal article" date="2018" name="Appl. Microbiol. Biotechnol.">
        <title>Co-cultivation of the strictly anaerobic methanogen Methanosarcina barkeri with aerobic methanotrophs in an oxygen-limited membrane bioreactor.</title>
        <authorList>
            <person name="In 't Zandt M.H."/>
            <person name="van den Bosch T.J.M."/>
            <person name="Rijkers R."/>
            <person name="van Kessel M.A.H.J."/>
            <person name="Jetten M.S.M."/>
            <person name="Welte C.U."/>
        </authorList>
    </citation>
    <scope>NUCLEOTIDE SEQUENCE [LARGE SCALE GENOMIC DNA]</scope>
    <source>
        <strain evidence="3 5">DSM 17706</strain>
    </source>
</reference>
<evidence type="ECO:0000256" key="1">
    <source>
        <dbReference type="ARBA" id="ARBA00008791"/>
    </source>
</evidence>
<dbReference type="InterPro" id="IPR014729">
    <property type="entry name" value="Rossmann-like_a/b/a_fold"/>
</dbReference>
<evidence type="ECO:0000313" key="5">
    <source>
        <dbReference type="Proteomes" id="UP000245137"/>
    </source>
</evidence>
<sequence>MHEKILIPLDLTEPELTRLALDEALALAKGQAQPELRLVNVQSLVPVAFLDYIPPNFDEELRTAAEQEIADVAAKLDYPKNKVTTVVRFGAIYPEVLAEAQEWGADLIVLGSHRPAMSTYLLGSNAKTIVRHAKCSVLVVRR</sequence>
<dbReference type="InterPro" id="IPR006015">
    <property type="entry name" value="Universal_stress_UspA"/>
</dbReference>
<reference evidence="4 6" key="3">
    <citation type="submission" date="2019-07" db="EMBL/GenBank/DDBJ databases">
        <title>Ln-dependent methylotrophs.</title>
        <authorList>
            <person name="Tani A."/>
        </authorList>
    </citation>
    <scope>NUCLEOTIDE SEQUENCE [LARGE SCALE GENOMIC DNA]</scope>
    <source>
        <strain evidence="4 6">SM89A</strain>
    </source>
</reference>
<proteinExistence type="inferred from homology"/>
<dbReference type="CDD" id="cd00293">
    <property type="entry name" value="USP-like"/>
    <property type="match status" value="1"/>
</dbReference>
<reference evidence="3" key="2">
    <citation type="submission" date="2018-02" db="EMBL/GenBank/DDBJ databases">
        <authorList>
            <person name="Cohen D.B."/>
            <person name="Kent A.D."/>
        </authorList>
    </citation>
    <scope>NUCLEOTIDE SEQUENCE</scope>
    <source>
        <strain evidence="3">DSM 17706</strain>
    </source>
</reference>
<dbReference type="PANTHER" id="PTHR46268:SF6">
    <property type="entry name" value="UNIVERSAL STRESS PROTEIN UP12"/>
    <property type="match status" value="1"/>
</dbReference>
<feature type="domain" description="UspA" evidence="2">
    <location>
        <begin position="1"/>
        <end position="141"/>
    </location>
</feature>
<dbReference type="OrthoDB" id="9792500at2"/>
<dbReference type="Proteomes" id="UP000245137">
    <property type="component" value="Unassembled WGS sequence"/>
</dbReference>
<accession>A0A2U1SNS3</accession>
<dbReference type="Pfam" id="PF00582">
    <property type="entry name" value="Usp"/>
    <property type="match status" value="1"/>
</dbReference>
<dbReference type="EMBL" id="PUIV01000024">
    <property type="protein sequence ID" value="PWB93261.1"/>
    <property type="molecule type" value="Genomic_DNA"/>
</dbReference>
<dbReference type="RefSeq" id="WP_108917840.1">
    <property type="nucleotide sequence ID" value="NZ_BGJY01000001.1"/>
</dbReference>
<organism evidence="3 5">
    <name type="scientific">Methylosinus sporium</name>
    <dbReference type="NCBI Taxonomy" id="428"/>
    <lineage>
        <taxon>Bacteria</taxon>
        <taxon>Pseudomonadati</taxon>
        <taxon>Pseudomonadota</taxon>
        <taxon>Alphaproteobacteria</taxon>
        <taxon>Hyphomicrobiales</taxon>
        <taxon>Methylocystaceae</taxon>
        <taxon>Methylosinus</taxon>
    </lineage>
</organism>
<comment type="caution">
    <text evidence="3">The sequence shown here is derived from an EMBL/GenBank/DDBJ whole genome shotgun (WGS) entry which is preliminary data.</text>
</comment>